<dbReference type="PANTHER" id="PTHR33018">
    <property type="entry name" value="OS10G0338966 PROTEIN-RELATED"/>
    <property type="match status" value="1"/>
</dbReference>
<dbReference type="Pfam" id="PF26133">
    <property type="entry name" value="DUF8039"/>
    <property type="match status" value="1"/>
</dbReference>
<dbReference type="EnsemblPlants" id="KQL06310">
    <property type="protein sequence ID" value="KQL06310"/>
    <property type="gene ID" value="SETIT_004305mg"/>
</dbReference>
<evidence type="ECO:0000256" key="1">
    <source>
        <dbReference type="SAM" id="MobiDB-lite"/>
    </source>
</evidence>
<sequence>MWEEFIQQKNTPEAKALSKENTKKAKKAAKNPITWRIAGLPDLFEGLDERSRNWVLVRIPTFTPNGKVKFKYPITDKIYVRLEQLTEMQKKGLFKPDRERDQLTAAIGTAEHLEHGRGISSTLPWGKPFNNDQASYRKRDHYKKDLEEKMREITKADLTVSDGQRQAEPTMQLAHTRFVAPSSTSSIANVRYPVHDIQVDTPCRLVTPYGRKKNKFREVTTGMAVTGHVFPKEPPPEYAWVEVVTVLDDSCEIDIPTDEEIEILGDVMNQYILWHCRDIVLNNASLETSRSSQDTMKAMKQGIRAITSCVPKKVFLGILDYQIVIDFEDLHRPYCRQHLDVNLITVWCLDHWICIINLPKHGEAMVLDSARFSRDSYKKFIGIIQNAYKLYIIKGGECPEKKKKAMKIIYHRFCHRQPLGTALWQILCVRVPQKQWEMPRIDTRDAALEDKGIDNICRDMVRFIQREICLEDGAFFDQDGVLMADECKGFRRWT</sequence>
<reference evidence="3" key="2">
    <citation type="submission" date="2018-08" db="UniProtKB">
        <authorList>
            <consortium name="EnsemblPlants"/>
        </authorList>
    </citation>
    <scope>IDENTIFICATION</scope>
    <source>
        <strain evidence="3">Yugu1</strain>
    </source>
</reference>
<dbReference type="AlphaFoldDB" id="K3XQW6"/>
<dbReference type="HOGENOM" id="CLU_027775_1_0_1"/>
<dbReference type="Gramene" id="KQL06310">
    <property type="protein sequence ID" value="KQL06310"/>
    <property type="gene ID" value="SETIT_004305mg"/>
</dbReference>
<evidence type="ECO:0000259" key="2">
    <source>
        <dbReference type="Pfam" id="PF26133"/>
    </source>
</evidence>
<feature type="region of interest" description="Disordered" evidence="1">
    <location>
        <begin position="1"/>
        <end position="25"/>
    </location>
</feature>
<dbReference type="Proteomes" id="UP000004995">
    <property type="component" value="Unassembled WGS sequence"/>
</dbReference>
<name>K3XQW6_SETIT</name>
<protein>
    <recommendedName>
        <fullName evidence="2">DUF8039 domain-containing protein</fullName>
    </recommendedName>
</protein>
<dbReference type="InParanoid" id="K3XQW6"/>
<proteinExistence type="predicted"/>
<dbReference type="InterPro" id="IPR058352">
    <property type="entry name" value="DUF8039"/>
</dbReference>
<accession>K3XQW6</accession>
<reference evidence="4" key="1">
    <citation type="journal article" date="2012" name="Nat. Biotechnol.">
        <title>Reference genome sequence of the model plant Setaria.</title>
        <authorList>
            <person name="Bennetzen J.L."/>
            <person name="Schmutz J."/>
            <person name="Wang H."/>
            <person name="Percifield R."/>
            <person name="Hawkins J."/>
            <person name="Pontaroli A.C."/>
            <person name="Estep M."/>
            <person name="Feng L."/>
            <person name="Vaughn J.N."/>
            <person name="Grimwood J."/>
            <person name="Jenkins J."/>
            <person name="Barry K."/>
            <person name="Lindquist E."/>
            <person name="Hellsten U."/>
            <person name="Deshpande S."/>
            <person name="Wang X."/>
            <person name="Wu X."/>
            <person name="Mitros T."/>
            <person name="Triplett J."/>
            <person name="Yang X."/>
            <person name="Ye C.Y."/>
            <person name="Mauro-Herrera M."/>
            <person name="Wang L."/>
            <person name="Li P."/>
            <person name="Sharma M."/>
            <person name="Sharma R."/>
            <person name="Ronald P.C."/>
            <person name="Panaud O."/>
            <person name="Kellogg E.A."/>
            <person name="Brutnell T.P."/>
            <person name="Doust A.N."/>
            <person name="Tuskan G.A."/>
            <person name="Rokhsar D."/>
            <person name="Devos K.M."/>
        </authorList>
    </citation>
    <scope>NUCLEOTIDE SEQUENCE [LARGE SCALE GENOMIC DNA]</scope>
    <source>
        <strain evidence="4">cv. Yugu1</strain>
    </source>
</reference>
<dbReference type="EMBL" id="AGNK02003241">
    <property type="status" value="NOT_ANNOTATED_CDS"/>
    <property type="molecule type" value="Genomic_DNA"/>
</dbReference>
<keyword evidence="4" id="KW-1185">Reference proteome</keyword>
<evidence type="ECO:0000313" key="4">
    <source>
        <dbReference type="Proteomes" id="UP000004995"/>
    </source>
</evidence>
<feature type="domain" description="DUF8039" evidence="2">
    <location>
        <begin position="193"/>
        <end position="281"/>
    </location>
</feature>
<evidence type="ECO:0000313" key="3">
    <source>
        <dbReference type="EnsemblPlants" id="KQL06310"/>
    </source>
</evidence>
<dbReference type="PANTHER" id="PTHR33018:SF19">
    <property type="entry name" value="OS12G0558775 PROTEIN"/>
    <property type="match status" value="1"/>
</dbReference>
<organism evidence="3 4">
    <name type="scientific">Setaria italica</name>
    <name type="common">Foxtail millet</name>
    <name type="synonym">Panicum italicum</name>
    <dbReference type="NCBI Taxonomy" id="4555"/>
    <lineage>
        <taxon>Eukaryota</taxon>
        <taxon>Viridiplantae</taxon>
        <taxon>Streptophyta</taxon>
        <taxon>Embryophyta</taxon>
        <taxon>Tracheophyta</taxon>
        <taxon>Spermatophyta</taxon>
        <taxon>Magnoliopsida</taxon>
        <taxon>Liliopsida</taxon>
        <taxon>Poales</taxon>
        <taxon>Poaceae</taxon>
        <taxon>PACMAD clade</taxon>
        <taxon>Panicoideae</taxon>
        <taxon>Panicodae</taxon>
        <taxon>Paniceae</taxon>
        <taxon>Cenchrinae</taxon>
        <taxon>Setaria</taxon>
    </lineage>
</organism>